<organism evidence="1 2">
    <name type="scientific">Ladona fulva</name>
    <name type="common">Scarce chaser dragonfly</name>
    <name type="synonym">Libellula fulva</name>
    <dbReference type="NCBI Taxonomy" id="123851"/>
    <lineage>
        <taxon>Eukaryota</taxon>
        <taxon>Metazoa</taxon>
        <taxon>Ecdysozoa</taxon>
        <taxon>Arthropoda</taxon>
        <taxon>Hexapoda</taxon>
        <taxon>Insecta</taxon>
        <taxon>Pterygota</taxon>
        <taxon>Palaeoptera</taxon>
        <taxon>Odonata</taxon>
        <taxon>Epiprocta</taxon>
        <taxon>Anisoptera</taxon>
        <taxon>Libelluloidea</taxon>
        <taxon>Libellulidae</taxon>
        <taxon>Ladona</taxon>
    </lineage>
</organism>
<proteinExistence type="predicted"/>
<accession>A0A8K0K1R3</accession>
<reference evidence="1" key="2">
    <citation type="submission" date="2017-10" db="EMBL/GenBank/DDBJ databases">
        <title>Ladona fulva Genome sequencing and assembly.</title>
        <authorList>
            <person name="Murali S."/>
            <person name="Richards S."/>
            <person name="Bandaranaike D."/>
            <person name="Bellair M."/>
            <person name="Blankenburg K."/>
            <person name="Chao H."/>
            <person name="Dinh H."/>
            <person name="Doddapaneni H."/>
            <person name="Dugan-Rocha S."/>
            <person name="Elkadiri S."/>
            <person name="Gnanaolivu R."/>
            <person name="Hernandez B."/>
            <person name="Skinner E."/>
            <person name="Javaid M."/>
            <person name="Lee S."/>
            <person name="Li M."/>
            <person name="Ming W."/>
            <person name="Munidasa M."/>
            <person name="Muniz J."/>
            <person name="Nguyen L."/>
            <person name="Hughes D."/>
            <person name="Osuji N."/>
            <person name="Pu L.-L."/>
            <person name="Puazo M."/>
            <person name="Qu C."/>
            <person name="Quiroz J."/>
            <person name="Raj R."/>
            <person name="Weissenberger G."/>
            <person name="Xin Y."/>
            <person name="Zou X."/>
            <person name="Han Y."/>
            <person name="Worley K."/>
            <person name="Muzny D."/>
            <person name="Gibbs R."/>
        </authorList>
    </citation>
    <scope>NUCLEOTIDE SEQUENCE</scope>
    <source>
        <strain evidence="1">Sampled in the wild</strain>
    </source>
</reference>
<protein>
    <submittedName>
        <fullName evidence="1">Uncharacterized protein</fullName>
    </submittedName>
</protein>
<gene>
    <name evidence="1" type="ORF">J437_LFUL016100</name>
</gene>
<dbReference type="EMBL" id="KZ308251">
    <property type="protein sequence ID" value="KAG8225750.1"/>
    <property type="molecule type" value="Genomic_DNA"/>
</dbReference>
<feature type="non-terminal residue" evidence="1">
    <location>
        <position position="101"/>
    </location>
</feature>
<dbReference type="AlphaFoldDB" id="A0A8K0K1R3"/>
<comment type="caution">
    <text evidence="1">The sequence shown here is derived from an EMBL/GenBank/DDBJ whole genome shotgun (WGS) entry which is preliminary data.</text>
</comment>
<keyword evidence="2" id="KW-1185">Reference proteome</keyword>
<sequence length="101" mass="12141">VNFKWTDRVRNEEVYRIIEEVQTIWSIIRKRRPRWVGHILSHNGFVRSARNRNKGKAPRGRPRDKYINQIKKDIGKKRYQDVVGLALEREERKTAVNQTTD</sequence>
<dbReference type="Proteomes" id="UP000792457">
    <property type="component" value="Unassembled WGS sequence"/>
</dbReference>
<dbReference type="OrthoDB" id="8196546at2759"/>
<name>A0A8K0K1R3_LADFU</name>
<evidence type="ECO:0000313" key="2">
    <source>
        <dbReference type="Proteomes" id="UP000792457"/>
    </source>
</evidence>
<evidence type="ECO:0000313" key="1">
    <source>
        <dbReference type="EMBL" id="KAG8225750.1"/>
    </source>
</evidence>
<reference evidence="1" key="1">
    <citation type="submission" date="2013-04" db="EMBL/GenBank/DDBJ databases">
        <authorList>
            <person name="Qu J."/>
            <person name="Murali S.C."/>
            <person name="Bandaranaike D."/>
            <person name="Bellair M."/>
            <person name="Blankenburg K."/>
            <person name="Chao H."/>
            <person name="Dinh H."/>
            <person name="Doddapaneni H."/>
            <person name="Downs B."/>
            <person name="Dugan-Rocha S."/>
            <person name="Elkadiri S."/>
            <person name="Gnanaolivu R.D."/>
            <person name="Hernandez B."/>
            <person name="Javaid M."/>
            <person name="Jayaseelan J.C."/>
            <person name="Lee S."/>
            <person name="Li M."/>
            <person name="Ming W."/>
            <person name="Munidasa M."/>
            <person name="Muniz J."/>
            <person name="Nguyen L."/>
            <person name="Ongeri F."/>
            <person name="Osuji N."/>
            <person name="Pu L.-L."/>
            <person name="Puazo M."/>
            <person name="Qu C."/>
            <person name="Quiroz J."/>
            <person name="Raj R."/>
            <person name="Weissenberger G."/>
            <person name="Xin Y."/>
            <person name="Zou X."/>
            <person name="Han Y."/>
            <person name="Richards S."/>
            <person name="Worley K."/>
            <person name="Muzny D."/>
            <person name="Gibbs R."/>
        </authorList>
    </citation>
    <scope>NUCLEOTIDE SEQUENCE</scope>
    <source>
        <strain evidence="1">Sampled in the wild</strain>
    </source>
</reference>